<proteinExistence type="predicted"/>
<name>A0A7C3WM28_9BACT</name>
<dbReference type="AlphaFoldDB" id="A0A7C3WM28"/>
<dbReference type="EMBL" id="DTHB01000029">
    <property type="protein sequence ID" value="HGB14392.1"/>
    <property type="molecule type" value="Genomic_DNA"/>
</dbReference>
<organism evidence="2">
    <name type="scientific">Desulfobacca acetoxidans</name>
    <dbReference type="NCBI Taxonomy" id="60893"/>
    <lineage>
        <taxon>Bacteria</taxon>
        <taxon>Pseudomonadati</taxon>
        <taxon>Thermodesulfobacteriota</taxon>
        <taxon>Desulfobaccia</taxon>
        <taxon>Desulfobaccales</taxon>
        <taxon>Desulfobaccaceae</taxon>
        <taxon>Desulfobacca</taxon>
    </lineage>
</organism>
<evidence type="ECO:0000256" key="1">
    <source>
        <dbReference type="SAM" id="SignalP"/>
    </source>
</evidence>
<protein>
    <submittedName>
        <fullName evidence="2">Uncharacterized protein</fullName>
    </submittedName>
</protein>
<reference evidence="2" key="1">
    <citation type="journal article" date="2020" name="mSystems">
        <title>Genome- and Community-Level Interaction Insights into Carbon Utilization and Element Cycling Functions of Hydrothermarchaeota in Hydrothermal Sediment.</title>
        <authorList>
            <person name="Zhou Z."/>
            <person name="Liu Y."/>
            <person name="Xu W."/>
            <person name="Pan J."/>
            <person name="Luo Z.H."/>
            <person name="Li M."/>
        </authorList>
    </citation>
    <scope>NUCLEOTIDE SEQUENCE [LARGE SCALE GENOMIC DNA]</scope>
    <source>
        <strain evidence="2">SpSt-776</strain>
    </source>
</reference>
<feature type="signal peptide" evidence="1">
    <location>
        <begin position="1"/>
        <end position="25"/>
    </location>
</feature>
<feature type="chain" id="PRO_5028369735" evidence="1">
    <location>
        <begin position="26"/>
        <end position="123"/>
    </location>
</feature>
<gene>
    <name evidence="2" type="ORF">ENV62_04025</name>
</gene>
<accession>A0A7C3WM28</accession>
<keyword evidence="1" id="KW-0732">Signal</keyword>
<comment type="caution">
    <text evidence="2">The sequence shown here is derived from an EMBL/GenBank/DDBJ whole genome shotgun (WGS) entry which is preliminary data.</text>
</comment>
<evidence type="ECO:0000313" key="2">
    <source>
        <dbReference type="EMBL" id="HGB14392.1"/>
    </source>
</evidence>
<sequence>MGRKSLVILCLLGMFAIIVFSGADATTPSVKEPPYVGVIRNFTKHDISFYSENSQGIVTVPAKGWVEYVVWHENFELLGYLKGDPYFCKKMEVQPGQFQFNCKSYDFMAIIGTEEPKAVEGLG</sequence>